<keyword evidence="17" id="KW-1185">Reference proteome</keyword>
<evidence type="ECO:0000313" key="16">
    <source>
        <dbReference type="EMBL" id="ERL54996.1"/>
    </source>
</evidence>
<dbReference type="PRINTS" id="PR00980">
    <property type="entry name" value="TRNASYNTHALA"/>
</dbReference>
<evidence type="ECO:0000256" key="7">
    <source>
        <dbReference type="ARBA" id="ARBA00022833"/>
    </source>
</evidence>
<dbReference type="SUPFAM" id="SSF101353">
    <property type="entry name" value="Putative anticodon-binding domain of alanyl-tRNA synthetase (AlaRS)"/>
    <property type="match status" value="1"/>
</dbReference>
<comment type="caution">
    <text evidence="16">The sequence shown here is derived from an EMBL/GenBank/DDBJ whole genome shotgun (WGS) entry which is preliminary data.</text>
</comment>
<dbReference type="Pfam" id="PF07973">
    <property type="entry name" value="tRNA_SAD"/>
    <property type="match status" value="1"/>
</dbReference>
<dbReference type="Gene3D" id="6.10.250.550">
    <property type="match status" value="1"/>
</dbReference>
<dbReference type="GO" id="GO:0006419">
    <property type="term" value="P:alanyl-tRNA aminoacylation"/>
    <property type="evidence" value="ECO:0007669"/>
    <property type="project" value="UniProtKB-UniRule"/>
</dbReference>
<evidence type="ECO:0000256" key="1">
    <source>
        <dbReference type="ARBA" id="ARBA00004496"/>
    </source>
</evidence>
<feature type="region of interest" description="Disordered" evidence="14">
    <location>
        <begin position="855"/>
        <end position="875"/>
    </location>
</feature>
<evidence type="ECO:0000259" key="15">
    <source>
        <dbReference type="PROSITE" id="PS50860"/>
    </source>
</evidence>
<evidence type="ECO:0000256" key="5">
    <source>
        <dbReference type="ARBA" id="ARBA00022723"/>
    </source>
</evidence>
<dbReference type="InterPro" id="IPR050058">
    <property type="entry name" value="Ala-tRNA_ligase"/>
</dbReference>
<dbReference type="InterPro" id="IPR018162">
    <property type="entry name" value="Ala-tRNA-ligase_IIc_anticod-bd"/>
</dbReference>
<dbReference type="InterPro" id="IPR018163">
    <property type="entry name" value="Thr/Ala-tRNA-synth_IIc_edit"/>
</dbReference>
<evidence type="ECO:0000256" key="12">
    <source>
        <dbReference type="HAMAP-Rule" id="MF_00036"/>
    </source>
</evidence>
<dbReference type="RefSeq" id="WP_021814965.1">
    <property type="nucleotide sequence ID" value="NZ_AUSW01000034.1"/>
</dbReference>
<dbReference type="FunFam" id="3.30.930.10:FF:000004">
    <property type="entry name" value="Alanine--tRNA ligase"/>
    <property type="match status" value="1"/>
</dbReference>
<evidence type="ECO:0000256" key="14">
    <source>
        <dbReference type="SAM" id="MobiDB-lite"/>
    </source>
</evidence>
<comment type="similarity">
    <text evidence="2 12">Belongs to the class-II aminoacyl-tRNA synthetase family.</text>
</comment>
<dbReference type="FunFam" id="3.30.980.10:FF:000004">
    <property type="entry name" value="Alanine--tRNA ligase, cytoplasmic"/>
    <property type="match status" value="1"/>
</dbReference>
<dbReference type="SUPFAM" id="SSF55186">
    <property type="entry name" value="ThrRS/AlaRS common domain"/>
    <property type="match status" value="1"/>
</dbReference>
<comment type="function">
    <text evidence="12">Catalyzes the attachment of alanine to tRNA(Ala) in a two-step reaction: alanine is first activated by ATP to form Ala-AMP and then transferred to the acceptor end of tRNA(Ala). Also edits incorrectly charged Ser-tRNA(Ala) and Gly-tRNA(Ala) via its editing domain.</text>
</comment>
<dbReference type="PATRIC" id="fig|1354303.4.peg.2307"/>
<keyword evidence="13" id="KW-0175">Coiled coil</keyword>
<dbReference type="Gene3D" id="3.30.930.10">
    <property type="entry name" value="Bira Bifunctional Protein, Domain 2"/>
    <property type="match status" value="1"/>
</dbReference>
<dbReference type="GO" id="GO:0008270">
    <property type="term" value="F:zinc ion binding"/>
    <property type="evidence" value="ECO:0007669"/>
    <property type="project" value="UniProtKB-UniRule"/>
</dbReference>
<keyword evidence="8 12" id="KW-0067">ATP-binding</keyword>
<dbReference type="PANTHER" id="PTHR11777:SF9">
    <property type="entry name" value="ALANINE--TRNA LIGASE, CYTOPLASMIC"/>
    <property type="match status" value="1"/>
</dbReference>
<dbReference type="GO" id="GO:0005829">
    <property type="term" value="C:cytosol"/>
    <property type="evidence" value="ECO:0007669"/>
    <property type="project" value="TreeGrafter"/>
</dbReference>
<dbReference type="AlphaFoldDB" id="U4T4A0"/>
<feature type="binding site" evidence="12">
    <location>
        <position position="680"/>
    </location>
    <ligand>
        <name>Zn(2+)</name>
        <dbReference type="ChEBI" id="CHEBI:29105"/>
    </ligand>
</feature>
<keyword evidence="9 12" id="KW-0694">RNA-binding</keyword>
<dbReference type="EMBL" id="AUSW01000034">
    <property type="protein sequence ID" value="ERL54996.1"/>
    <property type="molecule type" value="Genomic_DNA"/>
</dbReference>
<evidence type="ECO:0000256" key="4">
    <source>
        <dbReference type="ARBA" id="ARBA00022598"/>
    </source>
</evidence>
<evidence type="ECO:0000256" key="2">
    <source>
        <dbReference type="ARBA" id="ARBA00008226"/>
    </source>
</evidence>
<organism evidence="16 17">
    <name type="scientific">Psychrobacter aquaticus CMS 56</name>
    <dbReference type="NCBI Taxonomy" id="1354303"/>
    <lineage>
        <taxon>Bacteria</taxon>
        <taxon>Pseudomonadati</taxon>
        <taxon>Pseudomonadota</taxon>
        <taxon>Gammaproteobacteria</taxon>
        <taxon>Moraxellales</taxon>
        <taxon>Moraxellaceae</taxon>
        <taxon>Psychrobacter</taxon>
    </lineage>
</organism>
<dbReference type="InterPro" id="IPR003156">
    <property type="entry name" value="DHHA1_dom"/>
</dbReference>
<dbReference type="FunFam" id="2.40.30.130:FF:000001">
    <property type="entry name" value="Alanine--tRNA ligase"/>
    <property type="match status" value="1"/>
</dbReference>
<evidence type="ECO:0000256" key="11">
    <source>
        <dbReference type="ARBA" id="ARBA00023146"/>
    </source>
</evidence>
<dbReference type="PROSITE" id="PS50860">
    <property type="entry name" value="AA_TRNA_LIGASE_II_ALA"/>
    <property type="match status" value="1"/>
</dbReference>
<comment type="cofactor">
    <cofactor evidence="12">
        <name>Zn(2+)</name>
        <dbReference type="ChEBI" id="CHEBI:29105"/>
    </cofactor>
    <text evidence="12">Binds 1 zinc ion per subunit.</text>
</comment>
<dbReference type="Pfam" id="PF01411">
    <property type="entry name" value="tRNA-synt_2c"/>
    <property type="match status" value="1"/>
</dbReference>
<dbReference type="InterPro" id="IPR012947">
    <property type="entry name" value="tRNA_SAD"/>
</dbReference>
<keyword evidence="10 12" id="KW-0648">Protein biosynthesis</keyword>
<evidence type="ECO:0000256" key="6">
    <source>
        <dbReference type="ARBA" id="ARBA00022741"/>
    </source>
</evidence>
<dbReference type="STRING" id="1354303.M917_2342"/>
<keyword evidence="6 12" id="KW-0547">Nucleotide-binding</keyword>
<dbReference type="InterPro" id="IPR002318">
    <property type="entry name" value="Ala-tRNA-lgiase_IIc"/>
</dbReference>
<evidence type="ECO:0000256" key="10">
    <source>
        <dbReference type="ARBA" id="ARBA00022917"/>
    </source>
</evidence>
<dbReference type="GO" id="GO:0000049">
    <property type="term" value="F:tRNA binding"/>
    <property type="evidence" value="ECO:0007669"/>
    <property type="project" value="UniProtKB-KW"/>
</dbReference>
<dbReference type="Gene3D" id="3.30.980.10">
    <property type="entry name" value="Threonyl-trna Synthetase, Chain A, domain 2"/>
    <property type="match status" value="1"/>
</dbReference>
<keyword evidence="11 12" id="KW-0030">Aminoacyl-tRNA synthetase</keyword>
<dbReference type="HAMAP" id="MF_00036_B">
    <property type="entry name" value="Ala_tRNA_synth_B"/>
    <property type="match status" value="1"/>
</dbReference>
<feature type="coiled-coil region" evidence="13">
    <location>
        <begin position="746"/>
        <end position="773"/>
    </location>
</feature>
<dbReference type="eggNOG" id="COG0013">
    <property type="taxonomic scope" value="Bacteria"/>
</dbReference>
<dbReference type="Gene3D" id="2.40.30.130">
    <property type="match status" value="1"/>
</dbReference>
<protein>
    <recommendedName>
        <fullName evidence="12">Alanine--tRNA ligase</fullName>
        <ecNumber evidence="12">6.1.1.7</ecNumber>
    </recommendedName>
    <alternativeName>
        <fullName evidence="12">Alanyl-tRNA synthetase</fullName>
        <shortName evidence="12">AlaRS</shortName>
    </alternativeName>
</protein>
<keyword evidence="4 12" id="KW-0436">Ligase</keyword>
<dbReference type="Gene3D" id="3.10.310.40">
    <property type="match status" value="1"/>
</dbReference>
<comment type="catalytic activity">
    <reaction evidence="12">
        <text>tRNA(Ala) + L-alanine + ATP = L-alanyl-tRNA(Ala) + AMP + diphosphate</text>
        <dbReference type="Rhea" id="RHEA:12540"/>
        <dbReference type="Rhea" id="RHEA-COMP:9657"/>
        <dbReference type="Rhea" id="RHEA-COMP:9923"/>
        <dbReference type="ChEBI" id="CHEBI:30616"/>
        <dbReference type="ChEBI" id="CHEBI:33019"/>
        <dbReference type="ChEBI" id="CHEBI:57972"/>
        <dbReference type="ChEBI" id="CHEBI:78442"/>
        <dbReference type="ChEBI" id="CHEBI:78497"/>
        <dbReference type="ChEBI" id="CHEBI:456215"/>
        <dbReference type="EC" id="6.1.1.7"/>
    </reaction>
</comment>
<dbReference type="InterPro" id="IPR018165">
    <property type="entry name" value="Ala-tRNA-synth_IIc_core"/>
</dbReference>
<feature type="domain" description="Alanyl-transfer RNA synthetases family profile" evidence="15">
    <location>
        <begin position="5"/>
        <end position="723"/>
    </location>
</feature>
<sequence>MSQPFRSADIRQAFIDFFISKQHTPVPSSSLIPHNDPTLLFTNAGMNQFKETFLGMEPRDYTRAVTSQKCVRAGGKHNDLDNVGYTARHHTFFEMLGNFSFGDYFKQAGIEYIWEFLTSSDWLAIDKDRLYVTIYETDDEAFEIWNKNIGIPSERIIRIGDNKGAPYASDNFWTMGDTGPCGPCTEVFYDHGADIEGGLPGTPEEDGDRYIEIWNCVFMQFNRQKDGTLLPLPAPSVDTGMGLERISAIMQGVHGNYEIDLFTHLMNAAAEILEINNEQQSSLKVIADHIRAVAFLIADGVTPSNEGRGYVLRRVIRRAVRHGNKLGADSDFFYKMVAPLVAEMGTAYPELASKQSVIENAIQKEEAQFAKTLAQGLRLLASELEGLQDGDTLSGEAAFKLYDTYGFPIDLTADITRERGIAIDEAEFDEHMQAQRERARDAGKFDVDYSSVIQVETPTTFIGYEQLEEDGVTVNALYQDGNATDSLTEGTEGVVVLDRTPFYAEGGGQVGELGEIRTATGVFEVQDTKKSGQAIIHYGVVTMGDINVKQTADAQVLSSIRAASAKNHSATHLLHAALREVLGEEVTQKGSLVSSDVLRFDFSYDKPVSAAEIMRVERLVNEQIQANTPARIENMSIDEAMNQGAMALFGEKYGSDVRVLTMGTDSIVDGQRKPFSIELCGGLHVQRTGDIGILKITSESGIAAGIRRIEAVTGMNAIKNIQQSEQQLSELASQLKVKRPEVAQRVRTMADKQRDLEKQLERLQQKIASAQAANLLDDVQTIAGTPVLISTLNGIDGKSIRTLMDDIKSKLPDSIIVLIGDKDEQLALAASVAKSLTAKVKAGDIIRHLASELGGKGGGKPDYAQGGAPKSSDSSAVINALPTWIETQIG</sequence>
<dbReference type="FunFam" id="3.10.310.40:FF:000001">
    <property type="entry name" value="Alanine--tRNA ligase"/>
    <property type="match status" value="1"/>
</dbReference>
<evidence type="ECO:0000256" key="8">
    <source>
        <dbReference type="ARBA" id="ARBA00022840"/>
    </source>
</evidence>
<dbReference type="CDD" id="cd00673">
    <property type="entry name" value="AlaRS_core"/>
    <property type="match status" value="1"/>
</dbReference>
<dbReference type="SUPFAM" id="SSF55681">
    <property type="entry name" value="Class II aaRS and biotin synthetases"/>
    <property type="match status" value="1"/>
</dbReference>
<dbReference type="Gene3D" id="3.30.54.20">
    <property type="match status" value="1"/>
</dbReference>
<keyword evidence="3 12" id="KW-0820">tRNA-binding</keyword>
<dbReference type="InterPro" id="IPR023033">
    <property type="entry name" value="Ala_tRNA_ligase_euk/bac"/>
</dbReference>
<dbReference type="Pfam" id="PF02272">
    <property type="entry name" value="DHHA1"/>
    <property type="match status" value="1"/>
</dbReference>
<keyword evidence="12" id="KW-0963">Cytoplasm</keyword>
<dbReference type="InterPro" id="IPR045864">
    <property type="entry name" value="aa-tRNA-synth_II/BPL/LPL"/>
</dbReference>
<dbReference type="GO" id="GO:0002161">
    <property type="term" value="F:aminoacyl-tRNA deacylase activity"/>
    <property type="evidence" value="ECO:0007669"/>
    <property type="project" value="TreeGrafter"/>
</dbReference>
<dbReference type="GO" id="GO:0005524">
    <property type="term" value="F:ATP binding"/>
    <property type="evidence" value="ECO:0007669"/>
    <property type="project" value="UniProtKB-UniRule"/>
</dbReference>
<feature type="binding site" evidence="12">
    <location>
        <position position="684"/>
    </location>
    <ligand>
        <name>Zn(2+)</name>
        <dbReference type="ChEBI" id="CHEBI:29105"/>
    </ligand>
</feature>
<accession>U4T4A0</accession>
<keyword evidence="5 12" id="KW-0479">Metal-binding</keyword>
<dbReference type="FunFam" id="3.30.54.20:FF:000001">
    <property type="entry name" value="Alanine--tRNA ligase"/>
    <property type="match status" value="1"/>
</dbReference>
<reference evidence="16 17" key="1">
    <citation type="journal article" date="2013" name="Genome Announc.">
        <title>Draft Genome Sequence of Psychrobacter aquaticus Strain CMS 56T, Isolated from a Cyanobacterial Mat Sample Collected from Water Bodies in the McMurdo Dry Valley Region of Antarctica.</title>
        <authorList>
            <person name="Reddy G.S."/>
            <person name="Ara S."/>
            <person name="Singh A."/>
            <person name="Kumar Pinnaka A."/>
            <person name="Shivaji S."/>
        </authorList>
    </citation>
    <scope>NUCLEOTIDE SEQUENCE [LARGE SCALE GENOMIC DNA]</scope>
    <source>
        <strain evidence="16 17">CMS 56</strain>
    </source>
</reference>
<evidence type="ECO:0000313" key="17">
    <source>
        <dbReference type="Proteomes" id="UP000016761"/>
    </source>
</evidence>
<dbReference type="GO" id="GO:0045892">
    <property type="term" value="P:negative regulation of DNA-templated transcription"/>
    <property type="evidence" value="ECO:0007669"/>
    <property type="project" value="TreeGrafter"/>
</dbReference>
<dbReference type="PANTHER" id="PTHR11777">
    <property type="entry name" value="ALANYL-TRNA SYNTHETASE"/>
    <property type="match status" value="1"/>
</dbReference>
<dbReference type="Proteomes" id="UP000016761">
    <property type="component" value="Unassembled WGS sequence"/>
</dbReference>
<evidence type="ECO:0000256" key="13">
    <source>
        <dbReference type="SAM" id="Coils"/>
    </source>
</evidence>
<dbReference type="SMART" id="SM00863">
    <property type="entry name" value="tRNA_SAD"/>
    <property type="match status" value="1"/>
</dbReference>
<dbReference type="NCBIfam" id="TIGR00344">
    <property type="entry name" value="alaS"/>
    <property type="match status" value="1"/>
</dbReference>
<feature type="binding site" evidence="12">
    <location>
        <position position="572"/>
    </location>
    <ligand>
        <name>Zn(2+)</name>
        <dbReference type="ChEBI" id="CHEBI:29105"/>
    </ligand>
</feature>
<feature type="binding site" evidence="12">
    <location>
        <position position="568"/>
    </location>
    <ligand>
        <name>Zn(2+)</name>
        <dbReference type="ChEBI" id="CHEBI:29105"/>
    </ligand>
</feature>
<dbReference type="InterPro" id="IPR018164">
    <property type="entry name" value="Ala-tRNA-synth_IIc_N"/>
</dbReference>
<dbReference type="EC" id="6.1.1.7" evidence="12"/>
<gene>
    <name evidence="12" type="primary">alaS</name>
    <name evidence="16" type="ORF">M917_2342</name>
</gene>
<dbReference type="SUPFAM" id="SSF50447">
    <property type="entry name" value="Translation proteins"/>
    <property type="match status" value="1"/>
</dbReference>
<dbReference type="GO" id="GO:0004813">
    <property type="term" value="F:alanine-tRNA ligase activity"/>
    <property type="evidence" value="ECO:0007669"/>
    <property type="project" value="UniProtKB-UniRule"/>
</dbReference>
<dbReference type="InterPro" id="IPR009000">
    <property type="entry name" value="Transl_B-barrel_sf"/>
</dbReference>
<evidence type="ECO:0000256" key="9">
    <source>
        <dbReference type="ARBA" id="ARBA00022884"/>
    </source>
</evidence>
<evidence type="ECO:0000256" key="3">
    <source>
        <dbReference type="ARBA" id="ARBA00022555"/>
    </source>
</evidence>
<proteinExistence type="inferred from homology"/>
<name>U4T4A0_9GAMM</name>
<dbReference type="OrthoDB" id="9803884at2"/>
<comment type="domain">
    <text evidence="12">Consists of three domains; the N-terminal catalytic domain, the editing domain and the C-terminal C-Ala domain. The editing domain removes incorrectly charged amino acids, while the C-Ala domain, along with tRNA(Ala), serves as a bridge to cooperatively bring together the editing and aminoacylation centers thus stimulating deacylation of misacylated tRNAs.</text>
</comment>
<comment type="subcellular location">
    <subcellularLocation>
        <location evidence="1 12">Cytoplasm</location>
    </subcellularLocation>
</comment>
<keyword evidence="7 12" id="KW-0862">Zinc</keyword>